<proteinExistence type="predicted"/>
<evidence type="ECO:0000313" key="3">
    <source>
        <dbReference type="EMBL" id="KAJ2001203.1"/>
    </source>
</evidence>
<dbReference type="InterPro" id="IPR016137">
    <property type="entry name" value="RGS"/>
</dbReference>
<dbReference type="Proteomes" id="UP001150907">
    <property type="component" value="Unassembled WGS sequence"/>
</dbReference>
<dbReference type="InterPro" id="IPR044926">
    <property type="entry name" value="RGS_subdomain_2"/>
</dbReference>
<dbReference type="AlphaFoldDB" id="A0A9W8BF91"/>
<dbReference type="InterPro" id="IPR036305">
    <property type="entry name" value="RGS_sf"/>
</dbReference>
<evidence type="ECO:0000256" key="1">
    <source>
        <dbReference type="SAM" id="MobiDB-lite"/>
    </source>
</evidence>
<gene>
    <name evidence="3" type="ORF">H4R26_004249</name>
</gene>
<dbReference type="CDD" id="cd07440">
    <property type="entry name" value="RGS"/>
    <property type="match status" value="1"/>
</dbReference>
<evidence type="ECO:0000259" key="2">
    <source>
        <dbReference type="PROSITE" id="PS50132"/>
    </source>
</evidence>
<dbReference type="Gene3D" id="1.10.167.10">
    <property type="entry name" value="Regulator of G-protein Signalling 4, domain 2"/>
    <property type="match status" value="1"/>
</dbReference>
<dbReference type="SUPFAM" id="SSF48097">
    <property type="entry name" value="Regulator of G-protein signaling, RGS"/>
    <property type="match status" value="1"/>
</dbReference>
<dbReference type="PROSITE" id="PS50132">
    <property type="entry name" value="RGS"/>
    <property type="match status" value="1"/>
</dbReference>
<name>A0A9W8BF91_9FUNG</name>
<feature type="compositionally biased region" description="Low complexity" evidence="1">
    <location>
        <begin position="1"/>
        <end position="23"/>
    </location>
</feature>
<feature type="domain" description="RGS" evidence="2">
    <location>
        <begin position="55"/>
        <end position="161"/>
    </location>
</feature>
<dbReference type="EMBL" id="JANBQF010000434">
    <property type="protein sequence ID" value="KAJ2001203.1"/>
    <property type="molecule type" value="Genomic_DNA"/>
</dbReference>
<accession>A0A9W8BF91</accession>
<dbReference type="SMART" id="SM00315">
    <property type="entry name" value="RGS"/>
    <property type="match status" value="1"/>
</dbReference>
<evidence type="ECO:0000313" key="4">
    <source>
        <dbReference type="Proteomes" id="UP001150907"/>
    </source>
</evidence>
<dbReference type="Pfam" id="PF00615">
    <property type="entry name" value="RGS"/>
    <property type="match status" value="1"/>
</dbReference>
<reference evidence="3" key="1">
    <citation type="submission" date="2022-07" db="EMBL/GenBank/DDBJ databases">
        <title>Phylogenomic reconstructions and comparative analyses of Kickxellomycotina fungi.</title>
        <authorList>
            <person name="Reynolds N.K."/>
            <person name="Stajich J.E."/>
            <person name="Barry K."/>
            <person name="Grigoriev I.V."/>
            <person name="Crous P."/>
            <person name="Smith M.E."/>
        </authorList>
    </citation>
    <scope>NUCLEOTIDE SEQUENCE</scope>
    <source>
        <strain evidence="3">IMI 214461</strain>
    </source>
</reference>
<protein>
    <recommendedName>
        <fullName evidence="2">RGS domain-containing protein</fullName>
    </recommendedName>
</protein>
<dbReference type="PANTHER" id="PTHR10845:SF192">
    <property type="entry name" value="DOUBLE HIT, ISOFORM B"/>
    <property type="match status" value="1"/>
</dbReference>
<dbReference type="PANTHER" id="PTHR10845">
    <property type="entry name" value="REGULATOR OF G PROTEIN SIGNALING"/>
    <property type="match status" value="1"/>
</dbReference>
<feature type="region of interest" description="Disordered" evidence="1">
    <location>
        <begin position="1"/>
        <end position="25"/>
    </location>
</feature>
<comment type="caution">
    <text evidence="3">The sequence shown here is derived from an EMBL/GenBank/DDBJ whole genome shotgun (WGS) entry which is preliminary data.</text>
</comment>
<keyword evidence="4" id="KW-1185">Reference proteome</keyword>
<organism evidence="3 4">
    <name type="scientific">Coemansia thaxteri</name>
    <dbReference type="NCBI Taxonomy" id="2663907"/>
    <lineage>
        <taxon>Eukaryota</taxon>
        <taxon>Fungi</taxon>
        <taxon>Fungi incertae sedis</taxon>
        <taxon>Zoopagomycota</taxon>
        <taxon>Kickxellomycotina</taxon>
        <taxon>Kickxellomycetes</taxon>
        <taxon>Kickxellales</taxon>
        <taxon>Kickxellaceae</taxon>
        <taxon>Coemansia</taxon>
    </lineage>
</organism>
<dbReference type="OrthoDB" id="196547at2759"/>
<sequence>MTCGALPSPPATASSAGDSAAPGEAGGFRARKRSLSVGGENACGAFFARQIEQYGLAAVLTSPVATCYFLASVIEGYSPESLLFYLEAEHFRGAAFGAEDRRARYARGLYKAFVSSRAPLEVNITHAMRARVALAFRAALPVPAALFHETQAHVYALLEQDYALFRQRPLYARMMDALASPPSAAAPRKDARVQHARAVAAVHDALTATYGVLALPASKARLVQSEVPSFTKFADMDLTSADSRVALPAWLCRTTIRLLDTALPASLDDVHVHFSAAVRSPPTPTPKLPSKQKSFQRLRLRFQQEAPPAAPDTPLAPPLPSSVKSRWDALWSLRRRKP</sequence>